<accession>A0A6N6VVE3</accession>
<dbReference type="GO" id="GO:0046872">
    <property type="term" value="F:metal ion binding"/>
    <property type="evidence" value="ECO:0007669"/>
    <property type="project" value="UniProtKB-KW"/>
</dbReference>
<dbReference type="PANTHER" id="PTHR43223">
    <property type="entry name" value="ALKYL/ARYL-SULFATASE"/>
    <property type="match status" value="1"/>
</dbReference>
<gene>
    <name evidence="6" type="ORF">GCL60_00580</name>
</gene>
<keyword evidence="7" id="KW-1185">Reference proteome</keyword>
<dbReference type="AlphaFoldDB" id="A0A6N6VVE3"/>
<feature type="domain" description="Metallo-beta-lactamase" evidence="5">
    <location>
        <begin position="108"/>
        <end position="339"/>
    </location>
</feature>
<evidence type="ECO:0000259" key="5">
    <source>
        <dbReference type="SMART" id="SM00849"/>
    </source>
</evidence>
<dbReference type="Gene3D" id="3.30.1050.10">
    <property type="entry name" value="SCP2 sterol-binding domain"/>
    <property type="match status" value="1"/>
</dbReference>
<dbReference type="SMART" id="SM00849">
    <property type="entry name" value="Lactamase_B"/>
    <property type="match status" value="1"/>
</dbReference>
<dbReference type="Pfam" id="PF14863">
    <property type="entry name" value="Alkyl_sulf_dimr"/>
    <property type="match status" value="1"/>
</dbReference>
<evidence type="ECO:0000256" key="2">
    <source>
        <dbReference type="ARBA" id="ARBA00022801"/>
    </source>
</evidence>
<dbReference type="InterPro" id="IPR052195">
    <property type="entry name" value="Bact_Alkyl/Aryl-Sulfatase"/>
</dbReference>
<dbReference type="CDD" id="cd07710">
    <property type="entry name" value="arylsulfatase_Sdsa1-like_MBL-fold"/>
    <property type="match status" value="1"/>
</dbReference>
<dbReference type="GO" id="GO:0018741">
    <property type="term" value="F:linear primary-alkylsulfatase activity"/>
    <property type="evidence" value="ECO:0007669"/>
    <property type="project" value="InterPro"/>
</dbReference>
<dbReference type="OrthoDB" id="9815874at2"/>
<keyword evidence="3" id="KW-0862">Zinc</keyword>
<dbReference type="Pfam" id="PF00753">
    <property type="entry name" value="Lactamase_B"/>
    <property type="match status" value="1"/>
</dbReference>
<organism evidence="6 7">
    <name type="scientific">Silvanigrella paludirubra</name>
    <dbReference type="NCBI Taxonomy" id="2499159"/>
    <lineage>
        <taxon>Bacteria</taxon>
        <taxon>Pseudomonadati</taxon>
        <taxon>Bdellovibrionota</taxon>
        <taxon>Oligoflexia</taxon>
        <taxon>Silvanigrellales</taxon>
        <taxon>Silvanigrellaceae</taxon>
        <taxon>Silvanigrella</taxon>
    </lineage>
</organism>
<name>A0A6N6VVE3_9BACT</name>
<dbReference type="GO" id="GO:0018909">
    <property type="term" value="P:dodecyl sulfate metabolic process"/>
    <property type="evidence" value="ECO:0007669"/>
    <property type="project" value="InterPro"/>
</dbReference>
<dbReference type="FunFam" id="3.60.15.30:FF:000001">
    <property type="entry name" value="Alkyl/aryl-sulfatase BDS1"/>
    <property type="match status" value="1"/>
</dbReference>
<evidence type="ECO:0000256" key="3">
    <source>
        <dbReference type="ARBA" id="ARBA00022833"/>
    </source>
</evidence>
<sequence length="661" mass="74560">MINNLNKSQKDATKFTIEANKKILDYLPFENINDIEDANANKEIDFPADIIYGKENNVVMNFKQFNFLNSEKSPETVNPSLWRQSQLVNKQALYKVTEGIYQVRNIDLSNITFILGNTGWIVIDTMTSTETANAALNLVNETLSEKLQLKDKTRVSAVIITHSHVDHFGGIKALVNEKDVIDKKVEYIAPAGFSEEALSENILAGNVMSRRASYMYGNLIDINAKGGVGCGLGLATSQGTISFMEPNKLIDENSAKVTQTVDGVKVVYLMAEETEAPAEMLFYFPDHKAICLSEDINHTLHNTLTMRGAKVRNPAKWSKVIDEVIQLWGNEAQYSFGSHHWPQFGNASVVKQLNTQRNLYKYINDQTLRLANQGLTMHEIAENFVLPDSLAKEFTNRGYYGNLKHNVRATYQLYQGWWDGNPSNYDPHTPTEEAKKYVEMIGEEKILESAHKAFENGDYRWAATLTNKLVFANPKNQNARYLGADALEQLGYQAESGAVRNYYLTGAKELRDGTPNSANAPTTTSSDIINGMSTEMFLDYMAVHLNPAKTGEEEFKFNLNISNNAQIKRENSNYLIAVQSGVLLYWKDKKDPNANGTIEITNSQFKELFLNKDSAKKIQKNVDIKYEGDKQKLITFLGAFEKSEFWFPIVEPKTEKKPRGN</sequence>
<dbReference type="Gene3D" id="1.25.40.880">
    <property type="entry name" value="Alkyl sulfatase, dimerisation domain"/>
    <property type="match status" value="1"/>
</dbReference>
<dbReference type="InterPro" id="IPR029228">
    <property type="entry name" value="Alkyl_sulf_dimr"/>
</dbReference>
<keyword evidence="2 6" id="KW-0378">Hydrolase</keyword>
<protein>
    <submittedName>
        <fullName evidence="6">MBL fold metallo-hydrolase</fullName>
    </submittedName>
</protein>
<dbReference type="Gene3D" id="3.60.15.30">
    <property type="entry name" value="Metallo-beta-lactamase domain"/>
    <property type="match status" value="1"/>
</dbReference>
<evidence type="ECO:0000313" key="6">
    <source>
        <dbReference type="EMBL" id="KAB8040443.1"/>
    </source>
</evidence>
<evidence type="ECO:0000256" key="1">
    <source>
        <dbReference type="ARBA" id="ARBA00022723"/>
    </source>
</evidence>
<dbReference type="PANTHER" id="PTHR43223:SF1">
    <property type="entry name" value="ALKYL_ARYL-SULFATASE BDS1"/>
    <property type="match status" value="1"/>
</dbReference>
<reference evidence="6 7" key="1">
    <citation type="submission" date="2019-10" db="EMBL/GenBank/DDBJ databases">
        <title>New species of Slilvanegrellaceae.</title>
        <authorList>
            <person name="Pitt A."/>
            <person name="Hahn M.W."/>
        </authorList>
    </citation>
    <scope>NUCLEOTIDE SEQUENCE [LARGE SCALE GENOMIC DNA]</scope>
    <source>
        <strain evidence="6 7">SP-Ram-0.45-NSY-1</strain>
    </source>
</reference>
<comment type="caution">
    <text evidence="6">The sequence shown here is derived from an EMBL/GenBank/DDBJ whole genome shotgun (WGS) entry which is preliminary data.</text>
</comment>
<evidence type="ECO:0000313" key="7">
    <source>
        <dbReference type="Proteomes" id="UP000437748"/>
    </source>
</evidence>
<dbReference type="InterPro" id="IPR038536">
    <property type="entry name" value="Alkyl/aryl-sulf_dimr_sf"/>
</dbReference>
<dbReference type="InterPro" id="IPR001279">
    <property type="entry name" value="Metallo-B-lactamas"/>
</dbReference>
<dbReference type="Proteomes" id="UP000437748">
    <property type="component" value="Unassembled WGS sequence"/>
</dbReference>
<dbReference type="InterPro" id="IPR044097">
    <property type="entry name" value="Bds1/SdsA1_MBL-fold"/>
</dbReference>
<dbReference type="Pfam" id="PF14864">
    <property type="entry name" value="Alkyl_sulf_C"/>
    <property type="match status" value="1"/>
</dbReference>
<dbReference type="RefSeq" id="WP_153417958.1">
    <property type="nucleotide sequence ID" value="NZ_WFLM01000001.1"/>
</dbReference>
<evidence type="ECO:0000256" key="4">
    <source>
        <dbReference type="ARBA" id="ARBA00033751"/>
    </source>
</evidence>
<dbReference type="EMBL" id="WFLM01000001">
    <property type="protein sequence ID" value="KAB8040443.1"/>
    <property type="molecule type" value="Genomic_DNA"/>
</dbReference>
<comment type="similarity">
    <text evidence="4">Belongs to the metallo-beta-lactamase superfamily. Type III sulfatase family.</text>
</comment>
<dbReference type="SUPFAM" id="SSF55718">
    <property type="entry name" value="SCP-like"/>
    <property type="match status" value="1"/>
</dbReference>
<dbReference type="InterPro" id="IPR036527">
    <property type="entry name" value="SCP2_sterol-bd_dom_sf"/>
</dbReference>
<dbReference type="InterPro" id="IPR029229">
    <property type="entry name" value="Alkyl_sulf_C"/>
</dbReference>
<dbReference type="GO" id="GO:0046983">
    <property type="term" value="F:protein dimerization activity"/>
    <property type="evidence" value="ECO:0007669"/>
    <property type="project" value="InterPro"/>
</dbReference>
<dbReference type="SUPFAM" id="SSF56281">
    <property type="entry name" value="Metallo-hydrolase/oxidoreductase"/>
    <property type="match status" value="1"/>
</dbReference>
<proteinExistence type="inferred from homology"/>
<keyword evidence="1" id="KW-0479">Metal-binding</keyword>
<dbReference type="InterPro" id="IPR036866">
    <property type="entry name" value="RibonucZ/Hydroxyglut_hydro"/>
</dbReference>